<dbReference type="InterPro" id="IPR020845">
    <property type="entry name" value="AMP-binding_CS"/>
</dbReference>
<dbReference type="InterPro" id="IPR023213">
    <property type="entry name" value="CAT-like_dom_sf"/>
</dbReference>
<keyword evidence="3" id="KW-0597">Phosphoprotein</keyword>
<comment type="cofactor">
    <cofactor evidence="1">
        <name>pantetheine 4'-phosphate</name>
        <dbReference type="ChEBI" id="CHEBI:47942"/>
    </cofactor>
</comment>
<reference evidence="6 7" key="1">
    <citation type="journal article" date="2014" name="J. Biotechnol.">
        <title>Complete genome sequence of the actinobacterium Amycolatopsis japonica MG417-CF17(T) (=DSM 44213T) producing (S,S)-N,N'-ethylenediaminedisuccinic acid.</title>
        <authorList>
            <person name="Stegmann E."/>
            <person name="Albersmeier A."/>
            <person name="Spohn M."/>
            <person name="Gert H."/>
            <person name="Weber T."/>
            <person name="Wohlleben W."/>
            <person name="Kalinowski J."/>
            <person name="Ruckert C."/>
        </authorList>
    </citation>
    <scope>NUCLEOTIDE SEQUENCE [LARGE SCALE GENOMIC DNA]</scope>
    <source>
        <strain evidence="7">MG417-CF17 (DSM 44213)</strain>
    </source>
</reference>
<dbReference type="CDD" id="cd19531">
    <property type="entry name" value="LCL_NRPS-like"/>
    <property type="match status" value="1"/>
</dbReference>
<feature type="region of interest" description="Disordered" evidence="4">
    <location>
        <begin position="972"/>
        <end position="997"/>
    </location>
</feature>
<dbReference type="Pfam" id="PF00501">
    <property type="entry name" value="AMP-binding"/>
    <property type="match status" value="1"/>
</dbReference>
<dbReference type="InterPro" id="IPR020806">
    <property type="entry name" value="PKS_PP-bd"/>
</dbReference>
<organism evidence="6 7">
    <name type="scientific">Amycolatopsis japonica</name>
    <dbReference type="NCBI Taxonomy" id="208439"/>
    <lineage>
        <taxon>Bacteria</taxon>
        <taxon>Bacillati</taxon>
        <taxon>Actinomycetota</taxon>
        <taxon>Actinomycetes</taxon>
        <taxon>Pseudonocardiales</taxon>
        <taxon>Pseudonocardiaceae</taxon>
        <taxon>Amycolatopsis</taxon>
        <taxon>Amycolatopsis japonica group</taxon>
    </lineage>
</organism>
<dbReference type="HOGENOM" id="CLU_000022_2_4_11"/>
<dbReference type="InterPro" id="IPR001242">
    <property type="entry name" value="Condensation_dom"/>
</dbReference>
<dbReference type="PROSITE" id="PS00455">
    <property type="entry name" value="AMP_BINDING"/>
    <property type="match status" value="1"/>
</dbReference>
<dbReference type="STRING" id="208439.AJAP_16295"/>
<dbReference type="GO" id="GO:0005737">
    <property type="term" value="C:cytoplasm"/>
    <property type="evidence" value="ECO:0007669"/>
    <property type="project" value="TreeGrafter"/>
</dbReference>
<dbReference type="GO" id="GO:0008610">
    <property type="term" value="P:lipid biosynthetic process"/>
    <property type="evidence" value="ECO:0007669"/>
    <property type="project" value="UniProtKB-ARBA"/>
</dbReference>
<dbReference type="Gene3D" id="3.30.559.10">
    <property type="entry name" value="Chloramphenicol acetyltransferase-like domain"/>
    <property type="match status" value="1"/>
</dbReference>
<dbReference type="InterPro" id="IPR025110">
    <property type="entry name" value="AMP-bd_C"/>
</dbReference>
<dbReference type="Pfam" id="PF13193">
    <property type="entry name" value="AMP-binding_C"/>
    <property type="match status" value="1"/>
</dbReference>
<dbReference type="AlphaFoldDB" id="A0A075UPN5"/>
<dbReference type="SUPFAM" id="SSF56801">
    <property type="entry name" value="Acetyl-CoA synthetase-like"/>
    <property type="match status" value="1"/>
</dbReference>
<dbReference type="SUPFAM" id="SSF52777">
    <property type="entry name" value="CoA-dependent acyltransferases"/>
    <property type="match status" value="2"/>
</dbReference>
<dbReference type="SMART" id="SM00823">
    <property type="entry name" value="PKS_PP"/>
    <property type="match status" value="1"/>
</dbReference>
<evidence type="ECO:0000313" key="7">
    <source>
        <dbReference type="Proteomes" id="UP000028492"/>
    </source>
</evidence>
<evidence type="ECO:0000259" key="5">
    <source>
        <dbReference type="PROSITE" id="PS50075"/>
    </source>
</evidence>
<dbReference type="EMBL" id="CP008953">
    <property type="protein sequence ID" value="AIG76132.1"/>
    <property type="molecule type" value="Genomic_DNA"/>
</dbReference>
<proteinExistence type="predicted"/>
<evidence type="ECO:0000256" key="2">
    <source>
        <dbReference type="ARBA" id="ARBA00022450"/>
    </source>
</evidence>
<dbReference type="GO" id="GO:0043041">
    <property type="term" value="P:amino acid activation for nonribosomal peptide biosynthetic process"/>
    <property type="evidence" value="ECO:0007669"/>
    <property type="project" value="TreeGrafter"/>
</dbReference>
<name>A0A075UPN5_9PSEU</name>
<accession>A0A075UPN5</accession>
<feature type="domain" description="Carrier" evidence="5">
    <location>
        <begin position="994"/>
        <end position="1068"/>
    </location>
</feature>
<dbReference type="eggNOG" id="COG1020">
    <property type="taxonomic scope" value="Bacteria"/>
</dbReference>
<dbReference type="PANTHER" id="PTHR45527">
    <property type="entry name" value="NONRIBOSOMAL PEPTIDE SYNTHETASE"/>
    <property type="match status" value="1"/>
</dbReference>
<keyword evidence="7" id="KW-1185">Reference proteome</keyword>
<dbReference type="PANTHER" id="PTHR45527:SF1">
    <property type="entry name" value="FATTY ACID SYNTHASE"/>
    <property type="match status" value="1"/>
</dbReference>
<gene>
    <name evidence="6" type="ORF">AJAP_16295</name>
</gene>
<dbReference type="InterPro" id="IPR036736">
    <property type="entry name" value="ACP-like_sf"/>
</dbReference>
<dbReference type="GO" id="GO:0044550">
    <property type="term" value="P:secondary metabolite biosynthetic process"/>
    <property type="evidence" value="ECO:0007669"/>
    <property type="project" value="TreeGrafter"/>
</dbReference>
<evidence type="ECO:0000256" key="1">
    <source>
        <dbReference type="ARBA" id="ARBA00001957"/>
    </source>
</evidence>
<dbReference type="GO" id="GO:0003824">
    <property type="term" value="F:catalytic activity"/>
    <property type="evidence" value="ECO:0007669"/>
    <property type="project" value="InterPro"/>
</dbReference>
<feature type="compositionally biased region" description="Basic residues" evidence="4">
    <location>
        <begin position="978"/>
        <end position="987"/>
    </location>
</feature>
<dbReference type="Gene3D" id="3.30.300.30">
    <property type="match status" value="1"/>
</dbReference>
<feature type="region of interest" description="Disordered" evidence="4">
    <location>
        <begin position="1"/>
        <end position="25"/>
    </location>
</feature>
<dbReference type="InterPro" id="IPR009081">
    <property type="entry name" value="PP-bd_ACP"/>
</dbReference>
<dbReference type="Proteomes" id="UP000028492">
    <property type="component" value="Chromosome"/>
</dbReference>
<dbReference type="GO" id="GO:0031177">
    <property type="term" value="F:phosphopantetheine binding"/>
    <property type="evidence" value="ECO:0007669"/>
    <property type="project" value="InterPro"/>
</dbReference>
<dbReference type="InterPro" id="IPR045851">
    <property type="entry name" value="AMP-bd_C_sf"/>
</dbReference>
<evidence type="ECO:0000256" key="4">
    <source>
        <dbReference type="SAM" id="MobiDB-lite"/>
    </source>
</evidence>
<evidence type="ECO:0000313" key="6">
    <source>
        <dbReference type="EMBL" id="AIG76132.1"/>
    </source>
</evidence>
<dbReference type="Pfam" id="PF00668">
    <property type="entry name" value="Condensation"/>
    <property type="match status" value="1"/>
</dbReference>
<dbReference type="KEGG" id="aja:AJAP_16295"/>
<dbReference type="Gene3D" id="3.30.559.30">
    <property type="entry name" value="Nonribosomal peptide synthetase, condensation domain"/>
    <property type="match status" value="1"/>
</dbReference>
<dbReference type="Gene3D" id="1.10.1200.10">
    <property type="entry name" value="ACP-like"/>
    <property type="match status" value="1"/>
</dbReference>
<sequence length="1075" mass="115754">MDEKRSCGGPCDDSSVAKEKDANVGGTPRFRAGEVVASRAQEGLWLLEKLVPNTAAYRICRRYEVTGPLRVDDLRAAWRAVVARHETLRTTIVGTGGRPVQRITADPAESFAFAELSHLSAPELDSYRAGLVSESLTLEDGPLARLTVIQEAPRRFDVVLVLHRAVADEHSVSILVEELSENYTRACGASGPVAQYADYARWERAQEETPEFGRLLEWWTSSMTPAPASPVLPTDRARSVRPVMSGDRLPFDWGSEVGRGLAEFSRSERVTPFVVLLAAFQSLLHRYGGEDRVAVGVPLSTRPGEFAGALGPFENLVVHQADFAGAPSFRELTRRVARVAQEASDHRMPGFRHLVRALEADRDPRRIPFCDAMFVLREPEAALELSGLEVRPRVLGTGTVGTDLTLTVDQVAPSVAGTLAFRDDLFGMEQASMVLAQLRVLLGAALAAPDVPLDELPLDTAYRGAATARATDRIDDAVVIDEPVQESVRRHAALAPDSAAVVWSGGVLTYGALEREVTMVADHLQAFDVAGAAVAVRMTPGARQVAASLGALRAGAHLIWLGTGELGERGRAVLSATPPACLLGEWDQDEDDLARWYRDELGGRIVDIGGVVRGGPVRQAGEPVAPQETAYIAYTSGSTGTPKGIPQTHLAFAQFVHWLAGTCETGPGARVAQWVAPEHDPSLCEVFATLAAGGTLYPVPQKIRVHPGKLLDWLVSERITFLQTVPSFASELLKEIEDRGAGERLGALKCLVLMGEALPRELANALRAALPSVRLVNMYGPTETIAATWHEISSPVDGVVPIGEPIPGRQVLLLGDDDRPCPAGVTGEIVIRSPYVTRGYVGGGNGEAFRPVRGLGTDVRCYRTGDLARLRWDGLLEFRGRRDLQVKLQGNRLELAEVEAALAEHDSVAECAVVSVSDERGLVIRLITYVRARKASPGRADTETWRGHLRRRFGDAVRLISFEPVSAPLPRTAGGKVDRRRLPKPRARSLAARPPRPGTEQELAAIWAALGVHPATALEGFFTAGGDSVLIPALGDHVRARFGVDVPVAEFFAHSTLAGMAALIEAAGTREDAAA</sequence>
<dbReference type="PROSITE" id="PS50075">
    <property type="entry name" value="CARRIER"/>
    <property type="match status" value="1"/>
</dbReference>
<dbReference type="SUPFAM" id="SSF47336">
    <property type="entry name" value="ACP-like"/>
    <property type="match status" value="1"/>
</dbReference>
<dbReference type="Pfam" id="PF00550">
    <property type="entry name" value="PP-binding"/>
    <property type="match status" value="1"/>
</dbReference>
<keyword evidence="2" id="KW-0596">Phosphopantetheine</keyword>
<dbReference type="Gene3D" id="3.40.50.12780">
    <property type="entry name" value="N-terminal domain of ligase-like"/>
    <property type="match status" value="1"/>
</dbReference>
<dbReference type="InterPro" id="IPR042099">
    <property type="entry name" value="ANL_N_sf"/>
</dbReference>
<evidence type="ECO:0000256" key="3">
    <source>
        <dbReference type="ARBA" id="ARBA00022553"/>
    </source>
</evidence>
<dbReference type="InterPro" id="IPR000873">
    <property type="entry name" value="AMP-dep_synth/lig_dom"/>
</dbReference>
<protein>
    <recommendedName>
        <fullName evidence="5">Carrier domain-containing protein</fullName>
    </recommendedName>
</protein>
<dbReference type="CDD" id="cd05930">
    <property type="entry name" value="A_NRPS"/>
    <property type="match status" value="1"/>
</dbReference>